<keyword evidence="1" id="KW-0472">Membrane</keyword>
<dbReference type="AlphaFoldDB" id="A0A6C0M3U4"/>
<dbReference type="EMBL" id="MN740631">
    <property type="protein sequence ID" value="QHU36631.1"/>
    <property type="molecule type" value="Genomic_DNA"/>
</dbReference>
<proteinExistence type="predicted"/>
<sequence>MSGFFQDVMGNLDDVQQKLLGPDYKYFQQIKTPSELGVSGNGGLDQLGTDISALISYVELLVSGGGDASVTGRPLGNKFFLKTGGKCKVVSSDSTNGSVVDRYVYVNNVPDGNIPFISSGLGGVEFTAFKGLIPGAISSAAEINPFGLFQAFQMGSTPDCQSITLETIDANNNVSAATNYVATVDLKNMPPSWFSGKRNPVTGKVSREAFAQRTPCTKRMGSIPKGTLSSLYHMSIGLLCLVILYGLTKRMSK</sequence>
<reference evidence="2" key="1">
    <citation type="journal article" date="2020" name="Nature">
        <title>Giant virus diversity and host interactions through global metagenomics.</title>
        <authorList>
            <person name="Schulz F."/>
            <person name="Roux S."/>
            <person name="Paez-Espino D."/>
            <person name="Jungbluth S."/>
            <person name="Walsh D.A."/>
            <person name="Denef V.J."/>
            <person name="McMahon K.D."/>
            <person name="Konstantinidis K.T."/>
            <person name="Eloe-Fadrosh E.A."/>
            <person name="Kyrpides N.C."/>
            <person name="Woyke T."/>
        </authorList>
    </citation>
    <scope>NUCLEOTIDE SEQUENCE</scope>
    <source>
        <strain evidence="2">GVMAG-S-1035124-57</strain>
    </source>
</reference>
<organism evidence="2">
    <name type="scientific">viral metagenome</name>
    <dbReference type="NCBI Taxonomy" id="1070528"/>
    <lineage>
        <taxon>unclassified sequences</taxon>
        <taxon>metagenomes</taxon>
        <taxon>organismal metagenomes</taxon>
    </lineage>
</organism>
<accession>A0A6C0M3U4</accession>
<keyword evidence="1" id="KW-1133">Transmembrane helix</keyword>
<evidence type="ECO:0000313" key="2">
    <source>
        <dbReference type="EMBL" id="QHU36631.1"/>
    </source>
</evidence>
<feature type="transmembrane region" description="Helical" evidence="1">
    <location>
        <begin position="230"/>
        <end position="248"/>
    </location>
</feature>
<keyword evidence="1" id="KW-0812">Transmembrane</keyword>
<protein>
    <submittedName>
        <fullName evidence="2">Uncharacterized protein</fullName>
    </submittedName>
</protein>
<evidence type="ECO:0000256" key="1">
    <source>
        <dbReference type="SAM" id="Phobius"/>
    </source>
</evidence>
<name>A0A6C0M3U4_9ZZZZ</name>